<dbReference type="SUPFAM" id="SSF56112">
    <property type="entry name" value="Protein kinase-like (PK-like)"/>
    <property type="match status" value="1"/>
</dbReference>
<dbReference type="GO" id="GO:0004016">
    <property type="term" value="F:adenylate cyclase activity"/>
    <property type="evidence" value="ECO:0007669"/>
    <property type="project" value="UniProtKB-ARBA"/>
</dbReference>
<dbReference type="InterPro" id="IPR011009">
    <property type="entry name" value="Kinase-like_dom_sf"/>
</dbReference>
<dbReference type="InterPro" id="IPR029787">
    <property type="entry name" value="Nucleotide_cyclase"/>
</dbReference>
<gene>
    <name evidence="9" type="ORF">JJB11_19740</name>
</gene>
<evidence type="ECO:0000256" key="4">
    <source>
        <dbReference type="ARBA" id="ARBA00022777"/>
    </source>
</evidence>
<dbReference type="EMBL" id="JAEPWM010000009">
    <property type="protein sequence ID" value="MBK6008344.1"/>
    <property type="molecule type" value="Genomic_DNA"/>
</dbReference>
<evidence type="ECO:0000256" key="1">
    <source>
        <dbReference type="ARBA" id="ARBA00004167"/>
    </source>
</evidence>
<dbReference type="Pfam" id="PF00069">
    <property type="entry name" value="Pkinase"/>
    <property type="match status" value="1"/>
</dbReference>
<dbReference type="CDD" id="cd14014">
    <property type="entry name" value="STKc_PknB_like"/>
    <property type="match status" value="1"/>
</dbReference>
<organism evidence="9 10">
    <name type="scientific">Ramlibacter ginsenosidimutans</name>
    <dbReference type="NCBI Taxonomy" id="502333"/>
    <lineage>
        <taxon>Bacteria</taxon>
        <taxon>Pseudomonadati</taxon>
        <taxon>Pseudomonadota</taxon>
        <taxon>Betaproteobacteria</taxon>
        <taxon>Burkholderiales</taxon>
        <taxon>Comamonadaceae</taxon>
        <taxon>Ramlibacter</taxon>
    </lineage>
</organism>
<dbReference type="GO" id="GO:0009190">
    <property type="term" value="P:cyclic nucleotide biosynthetic process"/>
    <property type="evidence" value="ECO:0007669"/>
    <property type="project" value="InterPro"/>
</dbReference>
<proteinExistence type="predicted"/>
<keyword evidence="5" id="KW-0067">ATP-binding</keyword>
<keyword evidence="10" id="KW-1185">Reference proteome</keyword>
<dbReference type="SMART" id="SM00220">
    <property type="entry name" value="S_TKc"/>
    <property type="match status" value="1"/>
</dbReference>
<keyword evidence="2" id="KW-0808">Transferase</keyword>
<dbReference type="InterPro" id="IPR000719">
    <property type="entry name" value="Prot_kinase_dom"/>
</dbReference>
<dbReference type="InterPro" id="IPR008271">
    <property type="entry name" value="Ser/Thr_kinase_AS"/>
</dbReference>
<feature type="region of interest" description="Disordered" evidence="6">
    <location>
        <begin position="1"/>
        <end position="41"/>
    </location>
</feature>
<dbReference type="GO" id="GO:0004674">
    <property type="term" value="F:protein serine/threonine kinase activity"/>
    <property type="evidence" value="ECO:0007669"/>
    <property type="project" value="TreeGrafter"/>
</dbReference>
<keyword evidence="3" id="KW-0547">Nucleotide-binding</keyword>
<dbReference type="InterPro" id="IPR001054">
    <property type="entry name" value="A/G_cyclase"/>
</dbReference>
<dbReference type="PROSITE" id="PS50011">
    <property type="entry name" value="PROTEIN_KINASE_DOM"/>
    <property type="match status" value="1"/>
</dbReference>
<dbReference type="PANTHER" id="PTHR43289">
    <property type="entry name" value="MITOGEN-ACTIVATED PROTEIN KINASE KINASE KINASE 20-RELATED"/>
    <property type="match status" value="1"/>
</dbReference>
<evidence type="ECO:0000256" key="2">
    <source>
        <dbReference type="ARBA" id="ARBA00022679"/>
    </source>
</evidence>
<reference evidence="9" key="1">
    <citation type="journal article" date="2012" name="J. Microbiol. Biotechnol.">
        <title>Ramlibacter ginsenosidimutans sp. nov., with ginsenoside-converting activity.</title>
        <authorList>
            <person name="Wang L."/>
            <person name="An D.S."/>
            <person name="Kim S.G."/>
            <person name="Jin F.X."/>
            <person name="Kim S.C."/>
            <person name="Lee S.T."/>
            <person name="Im W.T."/>
        </authorList>
    </citation>
    <scope>NUCLEOTIDE SEQUENCE</scope>
    <source>
        <strain evidence="9">KACC 17527</strain>
    </source>
</reference>
<reference evidence="9" key="2">
    <citation type="submission" date="2021-01" db="EMBL/GenBank/DDBJ databases">
        <authorList>
            <person name="Kang M."/>
        </authorList>
    </citation>
    <scope>NUCLEOTIDE SEQUENCE</scope>
    <source>
        <strain evidence="9">KACC 17527</strain>
    </source>
</reference>
<name>A0A934WMZ8_9BURK</name>
<dbReference type="PANTHER" id="PTHR43289:SF6">
    <property type="entry name" value="SERINE_THREONINE-PROTEIN KINASE NEKL-3"/>
    <property type="match status" value="1"/>
</dbReference>
<dbReference type="Gene3D" id="3.30.70.1230">
    <property type="entry name" value="Nucleotide cyclase"/>
    <property type="match status" value="1"/>
</dbReference>
<accession>A0A934WMZ8</accession>
<dbReference type="Gene3D" id="1.10.510.10">
    <property type="entry name" value="Transferase(Phosphotransferase) domain 1"/>
    <property type="match status" value="1"/>
</dbReference>
<dbReference type="Gene3D" id="3.30.200.20">
    <property type="entry name" value="Phosphorylase Kinase, domain 1"/>
    <property type="match status" value="1"/>
</dbReference>
<dbReference type="PROSITE" id="PS50125">
    <property type="entry name" value="GUANYLATE_CYCLASE_2"/>
    <property type="match status" value="1"/>
</dbReference>
<protein>
    <submittedName>
        <fullName evidence="9">Protein kinase</fullName>
    </submittedName>
</protein>
<evidence type="ECO:0000313" key="9">
    <source>
        <dbReference type="EMBL" id="MBK6008344.1"/>
    </source>
</evidence>
<evidence type="ECO:0000256" key="3">
    <source>
        <dbReference type="ARBA" id="ARBA00022741"/>
    </source>
</evidence>
<evidence type="ECO:0000313" key="10">
    <source>
        <dbReference type="Proteomes" id="UP000630528"/>
    </source>
</evidence>
<feature type="domain" description="Guanylate cyclase" evidence="8">
    <location>
        <begin position="50"/>
        <end position="188"/>
    </location>
</feature>
<dbReference type="RefSeq" id="WP_201175452.1">
    <property type="nucleotide sequence ID" value="NZ_JAEPWM010000009.1"/>
</dbReference>
<dbReference type="SUPFAM" id="SSF55073">
    <property type="entry name" value="Nucleotide cyclase"/>
    <property type="match status" value="1"/>
</dbReference>
<evidence type="ECO:0000259" key="7">
    <source>
        <dbReference type="PROSITE" id="PS50011"/>
    </source>
</evidence>
<dbReference type="Proteomes" id="UP000630528">
    <property type="component" value="Unassembled WGS sequence"/>
</dbReference>
<keyword evidence="4 9" id="KW-0418">Kinase</keyword>
<evidence type="ECO:0000256" key="6">
    <source>
        <dbReference type="SAM" id="MobiDB-lite"/>
    </source>
</evidence>
<comment type="caution">
    <text evidence="9">The sequence shown here is derived from an EMBL/GenBank/DDBJ whole genome shotgun (WGS) entry which is preliminary data.</text>
</comment>
<dbReference type="GO" id="GO:0016020">
    <property type="term" value="C:membrane"/>
    <property type="evidence" value="ECO:0007669"/>
    <property type="project" value="UniProtKB-SubCell"/>
</dbReference>
<dbReference type="PROSITE" id="PS00108">
    <property type="entry name" value="PROTEIN_KINASE_ST"/>
    <property type="match status" value="1"/>
</dbReference>
<feature type="domain" description="Protein kinase" evidence="7">
    <location>
        <begin position="287"/>
        <end position="544"/>
    </location>
</feature>
<dbReference type="GO" id="GO:0035556">
    <property type="term" value="P:intracellular signal transduction"/>
    <property type="evidence" value="ECO:0007669"/>
    <property type="project" value="InterPro"/>
</dbReference>
<evidence type="ECO:0000256" key="5">
    <source>
        <dbReference type="ARBA" id="ARBA00022840"/>
    </source>
</evidence>
<evidence type="ECO:0000259" key="8">
    <source>
        <dbReference type="PROSITE" id="PS50125"/>
    </source>
</evidence>
<comment type="subcellular location">
    <subcellularLocation>
        <location evidence="1">Membrane</location>
        <topology evidence="1">Single-pass membrane protein</topology>
    </subcellularLocation>
</comment>
<dbReference type="GO" id="GO:0005524">
    <property type="term" value="F:ATP binding"/>
    <property type="evidence" value="ECO:0007669"/>
    <property type="project" value="UniProtKB-KW"/>
</dbReference>
<sequence length="544" mass="58448">MRQPLEARSPAEVPQAPRTGEFAGDSQPVDTQPGETLPPDGGVEGLTVATFLYARLHNFAAVANALGADEAAAFVHEVRRMLTDPVLRLGGEIAQRRRDSILAVFSNPPDERRPNHAQRGVHAAILAVHEAVHLAQIVATRPQLAHLPPLVLSAGVHLGEAELSRRDEGGKSRVRALGDAVEVARLLEVAATDLNWSVATSAGTRLAASGRAEAGRIGSVGLPDSSFIDIVEITGLTPRQGSRTPQRVFDMLRESLLANSHGRKRSLPAAVAAGVPVAAAQFLVEGYRILRKIGEGGMASIFLAQAAEGGPPQVLKVMQLDRAVEADGLQRFIQEYALVAQIQHPNVARIFRQDFSVAHAYIAMEYFPQGDLRARMKAGPVPPGTALSYLKQAAAGLQATHDVGIVHRDLKPENLMLRQDGSLALADFGVAKQTAMKITDTGDGDIVGTPYYLSPEQALGQGVDARCDIYSLGVLAFELLAGRKPYHASSAQELLRMHVSDAVPMLPAEHARLQPVVERMMAKDREQRYPSARALLDDLAQRGF</sequence>
<dbReference type="AlphaFoldDB" id="A0A934WMZ8"/>